<keyword evidence="2" id="KW-0255">Endonuclease</keyword>
<dbReference type="Gene3D" id="2.40.50.90">
    <property type="match status" value="1"/>
</dbReference>
<dbReference type="PROSITE" id="PS50830">
    <property type="entry name" value="TNASE_3"/>
    <property type="match status" value="1"/>
</dbReference>
<dbReference type="GO" id="GO:0016787">
    <property type="term" value="F:hydrolase activity"/>
    <property type="evidence" value="ECO:0007669"/>
    <property type="project" value="UniProtKB-KW"/>
</dbReference>
<comment type="caution">
    <text evidence="5">The sequence shown here is derived from an EMBL/GenBank/DDBJ whole genome shotgun (WGS) entry which is preliminary data.</text>
</comment>
<organism evidence="5 6">
    <name type="scientific">Chlorogloeopsis fritschii PCC 6912</name>
    <dbReference type="NCBI Taxonomy" id="211165"/>
    <lineage>
        <taxon>Bacteria</taxon>
        <taxon>Bacillati</taxon>
        <taxon>Cyanobacteriota</taxon>
        <taxon>Cyanophyceae</taxon>
        <taxon>Nostocales</taxon>
        <taxon>Chlorogloeopsidaceae</taxon>
        <taxon>Chlorogloeopsis</taxon>
    </lineage>
</organism>
<dbReference type="InterPro" id="IPR035437">
    <property type="entry name" value="SNase_OB-fold_sf"/>
</dbReference>
<dbReference type="Proteomes" id="UP000268857">
    <property type="component" value="Unassembled WGS sequence"/>
</dbReference>
<dbReference type="AlphaFoldDB" id="A0A3S1AD19"/>
<dbReference type="RefSeq" id="WP_016876015.1">
    <property type="nucleotide sequence ID" value="NZ_AJLN01000093.1"/>
</dbReference>
<name>A0A3S1AD19_CHLFR</name>
<evidence type="ECO:0000313" key="6">
    <source>
        <dbReference type="Proteomes" id="UP000268857"/>
    </source>
</evidence>
<protein>
    <recommendedName>
        <fullName evidence="4">TNase-like domain-containing protein</fullName>
    </recommendedName>
</protein>
<dbReference type="PANTHER" id="PTHR12302:SF3">
    <property type="entry name" value="SERINE_THREONINE-PROTEIN KINASE 31"/>
    <property type="match status" value="1"/>
</dbReference>
<dbReference type="Pfam" id="PF00565">
    <property type="entry name" value="SNase"/>
    <property type="match status" value="1"/>
</dbReference>
<dbReference type="SUPFAM" id="SSF50199">
    <property type="entry name" value="Staphylococcal nuclease"/>
    <property type="match status" value="1"/>
</dbReference>
<evidence type="ECO:0000256" key="1">
    <source>
        <dbReference type="ARBA" id="ARBA00022722"/>
    </source>
</evidence>
<evidence type="ECO:0000256" key="2">
    <source>
        <dbReference type="ARBA" id="ARBA00022759"/>
    </source>
</evidence>
<keyword evidence="6" id="KW-1185">Reference proteome</keyword>
<dbReference type="EMBL" id="RSCJ01000021">
    <property type="protein sequence ID" value="RUR76192.1"/>
    <property type="molecule type" value="Genomic_DNA"/>
</dbReference>
<dbReference type="OrthoDB" id="465137at2"/>
<keyword evidence="1" id="KW-0540">Nuclease</keyword>
<accession>A0A3S1AD19</accession>
<dbReference type="SMART" id="SM00318">
    <property type="entry name" value="SNc"/>
    <property type="match status" value="1"/>
</dbReference>
<evidence type="ECO:0000313" key="5">
    <source>
        <dbReference type="EMBL" id="RUR76192.1"/>
    </source>
</evidence>
<dbReference type="PANTHER" id="PTHR12302">
    <property type="entry name" value="EBNA2 BINDING PROTEIN P100"/>
    <property type="match status" value="1"/>
</dbReference>
<feature type="domain" description="TNase-like" evidence="4">
    <location>
        <begin position="11"/>
        <end position="135"/>
    </location>
</feature>
<evidence type="ECO:0000256" key="3">
    <source>
        <dbReference type="ARBA" id="ARBA00022801"/>
    </source>
</evidence>
<dbReference type="InterPro" id="IPR016071">
    <property type="entry name" value="Staphylococal_nuclease_OB-fold"/>
</dbReference>
<evidence type="ECO:0000259" key="4">
    <source>
        <dbReference type="PROSITE" id="PS50830"/>
    </source>
</evidence>
<dbReference type="STRING" id="211165.GCA_000317285_03423"/>
<dbReference type="GO" id="GO:0004519">
    <property type="term" value="F:endonuclease activity"/>
    <property type="evidence" value="ECO:0007669"/>
    <property type="project" value="UniProtKB-KW"/>
</dbReference>
<keyword evidence="3" id="KW-0378">Hydrolase</keyword>
<proteinExistence type="predicted"/>
<gene>
    <name evidence="5" type="ORF">PCC6912_43640</name>
</gene>
<reference evidence="5 6" key="1">
    <citation type="journal article" date="2019" name="Genome Biol. Evol.">
        <title>Day and night: Metabolic profiles and evolutionary relationships of six axenic non-marine cyanobacteria.</title>
        <authorList>
            <person name="Will S.E."/>
            <person name="Henke P."/>
            <person name="Boedeker C."/>
            <person name="Huang S."/>
            <person name="Brinkmann H."/>
            <person name="Rohde M."/>
            <person name="Jarek M."/>
            <person name="Friedl T."/>
            <person name="Seufert S."/>
            <person name="Schumacher M."/>
            <person name="Overmann J."/>
            <person name="Neumann-Schaal M."/>
            <person name="Petersen J."/>
        </authorList>
    </citation>
    <scope>NUCLEOTIDE SEQUENCE [LARGE SCALE GENOMIC DNA]</scope>
    <source>
        <strain evidence="5 6">PCC 6912</strain>
    </source>
</reference>
<sequence length="239" mass="26532">MELLELILVLATVLGVADGGTIRVKDNAGQTTTVRLACINIPEAAKQPYGLAATQRLKQLLPSGSPVVIRSIEKDENGRTVDEVFVDNRSVNLRLVEEGNALIDRKSLHNCNENKTQFLIAEANAKNKRLGLWQQSKTHTLRGKLIYEEIPPVRSSRAYRGDEFFLITNLPNQSRLVLRPSRKVSRAQLQSFHNQQVEITTVYVEATRPSSNQVACPVDTDGQCMPQGNGYQVLSIVAK</sequence>